<protein>
    <submittedName>
        <fullName evidence="1">Uncharacterized protein</fullName>
    </submittedName>
</protein>
<evidence type="ECO:0000313" key="2">
    <source>
        <dbReference type="Proteomes" id="UP000005065"/>
    </source>
</evidence>
<dbReference type="Proteomes" id="UP000005065">
    <property type="component" value="Unassembled WGS sequence"/>
</dbReference>
<organism evidence="1 2">
    <name type="scientific">Salmonella enterica subsp. enterica serovar Senftenberg str. A4-543</name>
    <dbReference type="NCBI Taxonomy" id="913082"/>
    <lineage>
        <taxon>Bacteria</taxon>
        <taxon>Pseudomonadati</taxon>
        <taxon>Pseudomonadota</taxon>
        <taxon>Gammaproteobacteria</taxon>
        <taxon>Enterobacterales</taxon>
        <taxon>Enterobacteriaceae</taxon>
        <taxon>Salmonella</taxon>
    </lineage>
</organism>
<gene>
    <name evidence="1" type="ORF">LTSESEN_4561</name>
</gene>
<name>G5R4Q5_SALSE</name>
<sequence>MFSATRRFAVILALGVGFILPAQAASPGPG</sequence>
<dbReference type="AlphaFoldDB" id="G5R4Q5"/>
<proteinExistence type="predicted"/>
<reference evidence="1 2" key="1">
    <citation type="journal article" date="2011" name="BMC Genomics">
        <title>Genome sequencing reveals diversification of virulence factor content and possible host adaptation in distinct subpopulations of Salmonella enterica.</title>
        <authorList>
            <person name="den Bakker H.C."/>
            <person name="Moreno Switt A.I."/>
            <person name="Govoni G."/>
            <person name="Cummings C.A."/>
            <person name="Ranieri M.L."/>
            <person name="Degoricija L."/>
            <person name="Hoelzer K."/>
            <person name="Rodriguez-Rivera L.D."/>
            <person name="Brown S."/>
            <person name="Bolchacova E."/>
            <person name="Furtado M.R."/>
            <person name="Wiedmann M."/>
        </authorList>
    </citation>
    <scope>NUCLEOTIDE SEQUENCE [LARGE SCALE GENOMIC DNA]</scope>
    <source>
        <strain evidence="1 2">A4-543</strain>
    </source>
</reference>
<feature type="non-terminal residue" evidence="1">
    <location>
        <position position="30"/>
    </location>
</feature>
<dbReference type="EMBL" id="AFCU01001481">
    <property type="protein sequence ID" value="EHC83497.1"/>
    <property type="molecule type" value="Genomic_DNA"/>
</dbReference>
<comment type="caution">
    <text evidence="1">The sequence shown here is derived from an EMBL/GenBank/DDBJ whole genome shotgun (WGS) entry which is preliminary data.</text>
</comment>
<evidence type="ECO:0000313" key="1">
    <source>
        <dbReference type="EMBL" id="EHC83497.1"/>
    </source>
</evidence>
<accession>G5R4Q5</accession>